<feature type="transmembrane region" description="Helical" evidence="5">
    <location>
        <begin position="214"/>
        <end position="235"/>
    </location>
</feature>
<gene>
    <name evidence="8" type="ORF">AB1Y20_004973</name>
</gene>
<keyword evidence="4 5" id="KW-0472">Membrane</keyword>
<dbReference type="GO" id="GO:0004930">
    <property type="term" value="F:G protein-coupled receptor activity"/>
    <property type="evidence" value="ECO:0007669"/>
    <property type="project" value="TreeGrafter"/>
</dbReference>
<dbReference type="PROSITE" id="PS50261">
    <property type="entry name" value="G_PROTEIN_RECEP_F2_4"/>
    <property type="match status" value="1"/>
</dbReference>
<sequence length="368" mass="40794">MKWGRPVYQSIRDAEEMSIRYVYIGSAFLSLLGAGVIFFSVLRFRELSKRFFAIRLILFLTVANTLAALLHVAGSILDLGELVSGDTYPTVCKIQAVGLVYFNLASIMWTSCFAFTLYRDIMRAYRRQALRTYEVYFHGICWPLPVLPAGVLAWCAYKDFVIKDVDSWCSIDLTFSKAYLIYFYCPVTAALAFNLLIYTAVIHNSGERRVSRTTSLYLLGFAVVWTPSLISRLLFMLAPYESHSHVASIVEALCSPLQGALNALVYGWSLPSIRDVYRKLLLGEDEPDLARADGYESSGRYSPPDNDAALPQIHSTPCGWLSHGANLGQLSDVSIQQHLVAHAAQQAAGSIPTAAVILGAMGEDMSIQ</sequence>
<dbReference type="InterPro" id="IPR022343">
    <property type="entry name" value="GCR1-cAMP_receptor"/>
</dbReference>
<dbReference type="PRINTS" id="PR02001">
    <property type="entry name" value="GCR1CAMPR"/>
</dbReference>
<evidence type="ECO:0000256" key="2">
    <source>
        <dbReference type="ARBA" id="ARBA00022692"/>
    </source>
</evidence>
<dbReference type="PROSITE" id="PS50262">
    <property type="entry name" value="G_PROTEIN_RECEP_F1_2"/>
    <property type="match status" value="1"/>
</dbReference>
<evidence type="ECO:0000259" key="7">
    <source>
        <dbReference type="PROSITE" id="PS50262"/>
    </source>
</evidence>
<evidence type="ECO:0000256" key="5">
    <source>
        <dbReference type="SAM" id="Phobius"/>
    </source>
</evidence>
<dbReference type="SUPFAM" id="SSF81321">
    <property type="entry name" value="Family A G protein-coupled receptor-like"/>
    <property type="match status" value="1"/>
</dbReference>
<feature type="transmembrane region" description="Helical" evidence="5">
    <location>
        <begin position="97"/>
        <end position="118"/>
    </location>
</feature>
<evidence type="ECO:0000256" key="4">
    <source>
        <dbReference type="ARBA" id="ARBA00023136"/>
    </source>
</evidence>
<dbReference type="InterPro" id="IPR017452">
    <property type="entry name" value="GPCR_Rhodpsn_7TM"/>
</dbReference>
<dbReference type="GO" id="GO:0005886">
    <property type="term" value="C:plasma membrane"/>
    <property type="evidence" value="ECO:0007669"/>
    <property type="project" value="TreeGrafter"/>
</dbReference>
<protein>
    <recommendedName>
        <fullName evidence="10">G-protein coupled receptors family 2 profile 2 domain-containing protein</fullName>
    </recommendedName>
</protein>
<feature type="transmembrane region" description="Helical" evidence="5">
    <location>
        <begin position="56"/>
        <end position="77"/>
    </location>
</feature>
<dbReference type="GO" id="GO:0007189">
    <property type="term" value="P:adenylate cyclase-activating G protein-coupled receptor signaling pathway"/>
    <property type="evidence" value="ECO:0007669"/>
    <property type="project" value="TreeGrafter"/>
</dbReference>
<dbReference type="Pfam" id="PF05462">
    <property type="entry name" value="Dicty_CAR"/>
    <property type="match status" value="1"/>
</dbReference>
<proteinExistence type="predicted"/>
<feature type="transmembrane region" description="Helical" evidence="5">
    <location>
        <begin position="181"/>
        <end position="202"/>
    </location>
</feature>
<comment type="caution">
    <text evidence="8">The sequence shown here is derived from an EMBL/GenBank/DDBJ whole genome shotgun (WGS) entry which is preliminary data.</text>
</comment>
<evidence type="ECO:0000313" key="8">
    <source>
        <dbReference type="EMBL" id="KAL1511683.1"/>
    </source>
</evidence>
<evidence type="ECO:0000256" key="3">
    <source>
        <dbReference type="ARBA" id="ARBA00022989"/>
    </source>
</evidence>
<dbReference type="Gene3D" id="1.20.1070.10">
    <property type="entry name" value="Rhodopsin 7-helix transmembrane proteins"/>
    <property type="match status" value="1"/>
</dbReference>
<evidence type="ECO:0000259" key="6">
    <source>
        <dbReference type="PROSITE" id="PS50261"/>
    </source>
</evidence>
<dbReference type="Proteomes" id="UP001515480">
    <property type="component" value="Unassembled WGS sequence"/>
</dbReference>
<keyword evidence="9" id="KW-1185">Reference proteome</keyword>
<reference evidence="8 9" key="1">
    <citation type="journal article" date="2024" name="Science">
        <title>Giant polyketide synthase enzymes in the biosynthesis of giant marine polyether toxins.</title>
        <authorList>
            <person name="Fallon T.R."/>
            <person name="Shende V.V."/>
            <person name="Wierzbicki I.H."/>
            <person name="Pendleton A.L."/>
            <person name="Watervoot N.F."/>
            <person name="Auber R.P."/>
            <person name="Gonzalez D.J."/>
            <person name="Wisecaver J.H."/>
            <person name="Moore B.S."/>
        </authorList>
    </citation>
    <scope>NUCLEOTIDE SEQUENCE [LARGE SCALE GENOMIC DNA]</scope>
    <source>
        <strain evidence="8 9">12B1</strain>
    </source>
</reference>
<dbReference type="PANTHER" id="PTHR23112">
    <property type="entry name" value="G PROTEIN-COUPLED RECEPTOR 157-RELATED"/>
    <property type="match status" value="1"/>
</dbReference>
<dbReference type="PANTHER" id="PTHR23112:SF0">
    <property type="entry name" value="TRANSMEMBRANE PROTEIN 116"/>
    <property type="match status" value="1"/>
</dbReference>
<keyword evidence="2 5" id="KW-0812">Transmembrane</keyword>
<feature type="transmembrane region" description="Helical" evidence="5">
    <location>
        <begin position="20"/>
        <end position="44"/>
    </location>
</feature>
<dbReference type="GO" id="GO:0007166">
    <property type="term" value="P:cell surface receptor signaling pathway"/>
    <property type="evidence" value="ECO:0007669"/>
    <property type="project" value="InterPro"/>
</dbReference>
<keyword evidence="3 5" id="KW-1133">Transmembrane helix</keyword>
<evidence type="ECO:0000256" key="1">
    <source>
        <dbReference type="ARBA" id="ARBA00004141"/>
    </source>
</evidence>
<comment type="subcellular location">
    <subcellularLocation>
        <location evidence="1">Membrane</location>
        <topology evidence="1">Multi-pass membrane protein</topology>
    </subcellularLocation>
</comment>
<name>A0AB34J2G0_PRYPA</name>
<evidence type="ECO:0008006" key="10">
    <source>
        <dbReference type="Google" id="ProtNLM"/>
    </source>
</evidence>
<dbReference type="EMBL" id="JBGBPQ010000013">
    <property type="protein sequence ID" value="KAL1511683.1"/>
    <property type="molecule type" value="Genomic_DNA"/>
</dbReference>
<feature type="domain" description="G-protein coupled receptors family 2 profile 2" evidence="6">
    <location>
        <begin position="19"/>
        <end position="202"/>
    </location>
</feature>
<organism evidence="8 9">
    <name type="scientific">Prymnesium parvum</name>
    <name type="common">Toxic golden alga</name>
    <dbReference type="NCBI Taxonomy" id="97485"/>
    <lineage>
        <taxon>Eukaryota</taxon>
        <taxon>Haptista</taxon>
        <taxon>Haptophyta</taxon>
        <taxon>Prymnesiophyceae</taxon>
        <taxon>Prymnesiales</taxon>
        <taxon>Prymnesiaceae</taxon>
        <taxon>Prymnesium</taxon>
    </lineage>
</organism>
<dbReference type="AlphaFoldDB" id="A0AB34J2G0"/>
<feature type="domain" description="G-protein coupled receptors family 1 profile" evidence="7">
    <location>
        <begin position="33"/>
        <end position="266"/>
    </location>
</feature>
<evidence type="ECO:0000313" key="9">
    <source>
        <dbReference type="Proteomes" id="UP001515480"/>
    </source>
</evidence>
<accession>A0AB34J2G0</accession>
<dbReference type="InterPro" id="IPR017981">
    <property type="entry name" value="GPCR_2-like_7TM"/>
</dbReference>